<evidence type="ECO:0000313" key="3">
    <source>
        <dbReference type="Proteomes" id="UP001385951"/>
    </source>
</evidence>
<organism evidence="2 3">
    <name type="scientific">Cerrena zonata</name>
    <dbReference type="NCBI Taxonomy" id="2478898"/>
    <lineage>
        <taxon>Eukaryota</taxon>
        <taxon>Fungi</taxon>
        <taxon>Dikarya</taxon>
        <taxon>Basidiomycota</taxon>
        <taxon>Agaricomycotina</taxon>
        <taxon>Agaricomycetes</taxon>
        <taxon>Polyporales</taxon>
        <taxon>Cerrenaceae</taxon>
        <taxon>Cerrena</taxon>
    </lineage>
</organism>
<feature type="compositionally biased region" description="Basic and acidic residues" evidence="1">
    <location>
        <begin position="1"/>
        <end position="15"/>
    </location>
</feature>
<protein>
    <submittedName>
        <fullName evidence="2">Uncharacterized protein</fullName>
    </submittedName>
</protein>
<dbReference type="AlphaFoldDB" id="A0AAW0GFZ8"/>
<keyword evidence="3" id="KW-1185">Reference proteome</keyword>
<dbReference type="Proteomes" id="UP001385951">
    <property type="component" value="Unassembled WGS sequence"/>
</dbReference>
<accession>A0AAW0GFZ8</accession>
<sequence length="180" mass="20284">MLSLFDREKQQEKNIRKQVTKESNLITKRSAEIHDQIPEELDHPVLEKVKNEGSKLVEEGDELLEKLGELKTLEKPFKKRELNTLKLEANRYSKGVAKWDKKAIASLDSHRLGYLTSPAQSGATTRNNSASTSSSTANEPYVHPANYWDVALVDRINEAGKTPPVTLIKKRAGESEPDVY</sequence>
<feature type="region of interest" description="Disordered" evidence="1">
    <location>
        <begin position="1"/>
        <end position="21"/>
    </location>
</feature>
<comment type="caution">
    <text evidence="2">The sequence shown here is derived from an EMBL/GenBank/DDBJ whole genome shotgun (WGS) entry which is preliminary data.</text>
</comment>
<gene>
    <name evidence="2" type="ORF">QCA50_003890</name>
</gene>
<proteinExistence type="predicted"/>
<name>A0AAW0GFZ8_9APHY</name>
<reference evidence="2 3" key="1">
    <citation type="submission" date="2022-09" db="EMBL/GenBank/DDBJ databases">
        <authorList>
            <person name="Palmer J.M."/>
        </authorList>
    </citation>
    <scope>NUCLEOTIDE SEQUENCE [LARGE SCALE GENOMIC DNA]</scope>
    <source>
        <strain evidence="2 3">DSM 7382</strain>
    </source>
</reference>
<feature type="compositionally biased region" description="Low complexity" evidence="1">
    <location>
        <begin position="121"/>
        <end position="138"/>
    </location>
</feature>
<evidence type="ECO:0000256" key="1">
    <source>
        <dbReference type="SAM" id="MobiDB-lite"/>
    </source>
</evidence>
<feature type="region of interest" description="Disordered" evidence="1">
    <location>
        <begin position="115"/>
        <end position="141"/>
    </location>
</feature>
<dbReference type="EMBL" id="JASBNA010000004">
    <property type="protein sequence ID" value="KAK7692265.1"/>
    <property type="molecule type" value="Genomic_DNA"/>
</dbReference>
<evidence type="ECO:0000313" key="2">
    <source>
        <dbReference type="EMBL" id="KAK7692265.1"/>
    </source>
</evidence>